<reference evidence="32 33" key="1">
    <citation type="submission" date="2019-06" db="EMBL/GenBank/DDBJ databases">
        <authorList>
            <person name="Li J."/>
        </authorList>
    </citation>
    <scope>NUCLEOTIDE SEQUENCE [LARGE SCALE GENOMIC DNA]</scope>
    <source>
        <strain evidence="32 33">CGMCC 1.8012</strain>
    </source>
</reference>
<evidence type="ECO:0000256" key="2">
    <source>
        <dbReference type="ARBA" id="ARBA00004752"/>
    </source>
</evidence>
<dbReference type="GO" id="GO:0006508">
    <property type="term" value="P:proteolysis"/>
    <property type="evidence" value="ECO:0007669"/>
    <property type="project" value="UniProtKB-KW"/>
</dbReference>
<dbReference type="GO" id="GO:0046677">
    <property type="term" value="P:response to antibiotic"/>
    <property type="evidence" value="ECO:0007669"/>
    <property type="project" value="UniProtKB-KW"/>
</dbReference>
<keyword evidence="18 28" id="KW-1133">Transmembrane helix</keyword>
<dbReference type="GO" id="GO:0009002">
    <property type="term" value="F:serine-type D-Ala-D-Ala carboxypeptidase activity"/>
    <property type="evidence" value="ECO:0007669"/>
    <property type="project" value="UniProtKB-EC"/>
</dbReference>
<keyword evidence="8" id="KW-0997">Cell inner membrane</keyword>
<organism evidence="32 33">
    <name type="scientific">Paracoccus haeundaensis</name>
    <dbReference type="NCBI Taxonomy" id="225362"/>
    <lineage>
        <taxon>Bacteria</taxon>
        <taxon>Pseudomonadati</taxon>
        <taxon>Pseudomonadota</taxon>
        <taxon>Alphaproteobacteria</taxon>
        <taxon>Rhodobacterales</taxon>
        <taxon>Paracoccaceae</taxon>
        <taxon>Paracoccus</taxon>
    </lineage>
</organism>
<dbReference type="AlphaFoldDB" id="A0A5C4RC22"/>
<feature type="transmembrane region" description="Helical" evidence="28">
    <location>
        <begin position="12"/>
        <end position="34"/>
    </location>
</feature>
<evidence type="ECO:0000256" key="24">
    <source>
        <dbReference type="ARBA" id="ARBA00044770"/>
    </source>
</evidence>
<keyword evidence="21" id="KW-0511">Multifunctional enzyme</keyword>
<evidence type="ECO:0000256" key="3">
    <source>
        <dbReference type="ARBA" id="ARBA00007090"/>
    </source>
</evidence>
<dbReference type="SUPFAM" id="SSF53955">
    <property type="entry name" value="Lysozyme-like"/>
    <property type="match status" value="1"/>
</dbReference>
<dbReference type="EC" id="2.4.99.28" evidence="24"/>
<dbReference type="Proteomes" id="UP000304880">
    <property type="component" value="Unassembled WGS sequence"/>
</dbReference>
<keyword evidence="16" id="KW-0735">Signal-anchor</keyword>
<evidence type="ECO:0000259" key="29">
    <source>
        <dbReference type="Pfam" id="PF00905"/>
    </source>
</evidence>
<dbReference type="InterPro" id="IPR031376">
    <property type="entry name" value="PCB_OB"/>
</dbReference>
<dbReference type="PANTHER" id="PTHR32282">
    <property type="entry name" value="BINDING PROTEIN TRANSPEPTIDASE, PUTATIVE-RELATED"/>
    <property type="match status" value="1"/>
</dbReference>
<evidence type="ECO:0000256" key="27">
    <source>
        <dbReference type="SAM" id="MobiDB-lite"/>
    </source>
</evidence>
<dbReference type="UniPathway" id="UPA00219"/>
<evidence type="ECO:0000256" key="5">
    <source>
        <dbReference type="ARBA" id="ARBA00012448"/>
    </source>
</evidence>
<dbReference type="Pfam" id="PF00905">
    <property type="entry name" value="Transpeptidase"/>
    <property type="match status" value="1"/>
</dbReference>
<evidence type="ECO:0000256" key="26">
    <source>
        <dbReference type="ARBA" id="ARBA00060592"/>
    </source>
</evidence>
<proteinExistence type="inferred from homology"/>
<keyword evidence="14" id="KW-0378">Hydrolase</keyword>
<evidence type="ECO:0000256" key="14">
    <source>
        <dbReference type="ARBA" id="ARBA00022801"/>
    </source>
</evidence>
<dbReference type="InterPro" id="IPR012338">
    <property type="entry name" value="Beta-lactam/transpept-like"/>
</dbReference>
<accession>A0A5C4RC22</accession>
<evidence type="ECO:0000256" key="7">
    <source>
        <dbReference type="ARBA" id="ARBA00022475"/>
    </source>
</evidence>
<feature type="domain" description="Penicillin-binding protein OB-like" evidence="31">
    <location>
        <begin position="329"/>
        <end position="449"/>
    </location>
</feature>
<keyword evidence="12" id="KW-0808">Transferase</keyword>
<dbReference type="GO" id="GO:0005886">
    <property type="term" value="C:plasma membrane"/>
    <property type="evidence" value="ECO:0007669"/>
    <property type="project" value="UniProtKB-SubCell"/>
</dbReference>
<evidence type="ECO:0000256" key="12">
    <source>
        <dbReference type="ARBA" id="ARBA00022679"/>
    </source>
</evidence>
<feature type="domain" description="Penicillin-binding protein transpeptidase" evidence="29">
    <location>
        <begin position="451"/>
        <end position="740"/>
    </location>
</feature>
<evidence type="ECO:0000256" key="28">
    <source>
        <dbReference type="SAM" id="Phobius"/>
    </source>
</evidence>
<evidence type="ECO:0000256" key="21">
    <source>
        <dbReference type="ARBA" id="ARBA00023268"/>
    </source>
</evidence>
<keyword evidence="11" id="KW-0328">Glycosyltransferase</keyword>
<feature type="region of interest" description="Disordered" evidence="27">
    <location>
        <begin position="521"/>
        <end position="540"/>
    </location>
</feature>
<feature type="domain" description="Glycosyl transferase family 51" evidence="30">
    <location>
        <begin position="60"/>
        <end position="235"/>
    </location>
</feature>
<sequence>MLRPILSFFGAIFSWVVTGVFFAALTVGGIFWIYSRDLPSHETLAQYSPKTISRIYSAEGQLIDEFAEERRIFVPIDEVPDLIKQAFVSAEDKNFYSHPGYDLRGILSAAFEAAVSGGSSVRGASTITQQVMKNFLLSSDRSVERKVKELILAARLERSLSKDQILELYLNEIFLGQNSFGVAAAAQTYFNKSLSELAPHEAAMLAAMPQAPGRYHPVTAKERVTERRNYVLREMWQNGFIDEGTYEAEAKLPLRSVQNGDYPSFRRALPPRDYFTDEIRRQLSLEFGQEEFFGGGLTIRATVDPDLQSEAASALQTALEDYDRNRGVWRGTGEVIEAGLLTDEASWRGALWDLRLPRDIPGWHPAVVLEVGASDARIGIEGIEEDADGHWIPASDVQWARPLDRETRTLGSRAQVAGDLVRVGDVVLVRAMMDGADFNRWSLRQVPEVQGGFMAMDVNTGRVLAMQGGFSYESSVFNRATQAQRQPGSSFKPFVYAAALDNNYTPATIVVDEPIRINTPQGLWEPQNSSGRHYGPTPLRTGIEQSRNLMTIRIADDIGMDRVAKYAEDFGVYDTLAPFLANALGAQETTLFKMVAAYAMFANGGERVEPTLVDRVQDRRGRTVYRHDQRVCETCAMQAMPAGQAPVIDTNRERVMDAVTAYQLTSMLEGAVERGSGSGVDLPVPIAGKTGTTNDAKDVWFIGYSSNIVAGCYLGYDQPRSLGERAYGGTLCVPVFNAFMREAVAEYGGTEFTVPPGGYWVKIDRITGQRLPDDATGPNVIAEYFRDGTDPDWLTPYVVSGFGDEVVILPWEAGASGGGQAITTSTGERRVIPGRTDFGTMSSGGLY</sequence>
<evidence type="ECO:0000256" key="16">
    <source>
        <dbReference type="ARBA" id="ARBA00022968"/>
    </source>
</evidence>
<keyword evidence="9" id="KW-0121">Carboxypeptidase</keyword>
<dbReference type="GO" id="GO:0008360">
    <property type="term" value="P:regulation of cell shape"/>
    <property type="evidence" value="ECO:0007669"/>
    <property type="project" value="UniProtKB-KW"/>
</dbReference>
<dbReference type="InterPro" id="IPR050396">
    <property type="entry name" value="Glycosyltr_51/Transpeptidase"/>
</dbReference>
<evidence type="ECO:0000256" key="11">
    <source>
        <dbReference type="ARBA" id="ARBA00022676"/>
    </source>
</evidence>
<name>A0A5C4RC22_9RHOB</name>
<dbReference type="SUPFAM" id="SSF56601">
    <property type="entry name" value="beta-lactamase/transpeptidase-like"/>
    <property type="match status" value="1"/>
</dbReference>
<protein>
    <recommendedName>
        <fullName evidence="6">Penicillin-binding protein 1A</fullName>
        <ecNumber evidence="24">2.4.99.28</ecNumber>
        <ecNumber evidence="5">3.4.16.4</ecNumber>
    </recommendedName>
</protein>
<dbReference type="EC" id="3.4.16.4" evidence="5"/>
<evidence type="ECO:0000256" key="4">
    <source>
        <dbReference type="ARBA" id="ARBA00007739"/>
    </source>
</evidence>
<dbReference type="GO" id="GO:0009252">
    <property type="term" value="P:peptidoglycan biosynthetic process"/>
    <property type="evidence" value="ECO:0007669"/>
    <property type="project" value="UniProtKB-UniPathway"/>
</dbReference>
<dbReference type="EMBL" id="VDDC01000001">
    <property type="protein sequence ID" value="TNH41241.1"/>
    <property type="molecule type" value="Genomic_DNA"/>
</dbReference>
<dbReference type="InterPro" id="IPR023346">
    <property type="entry name" value="Lysozyme-like_dom_sf"/>
</dbReference>
<dbReference type="GO" id="GO:0071555">
    <property type="term" value="P:cell wall organization"/>
    <property type="evidence" value="ECO:0007669"/>
    <property type="project" value="UniProtKB-KW"/>
</dbReference>
<keyword evidence="19 28" id="KW-0472">Membrane</keyword>
<keyword evidence="7" id="KW-1003">Cell membrane</keyword>
<evidence type="ECO:0000313" key="33">
    <source>
        <dbReference type="Proteomes" id="UP000304880"/>
    </source>
</evidence>
<evidence type="ECO:0000259" key="30">
    <source>
        <dbReference type="Pfam" id="PF00912"/>
    </source>
</evidence>
<dbReference type="InterPro" id="IPR001264">
    <property type="entry name" value="Glyco_trans_51"/>
</dbReference>
<dbReference type="NCBIfam" id="TIGR02074">
    <property type="entry name" value="PBP_1a_fam"/>
    <property type="match status" value="1"/>
</dbReference>
<evidence type="ECO:0000256" key="8">
    <source>
        <dbReference type="ARBA" id="ARBA00022519"/>
    </source>
</evidence>
<dbReference type="InterPro" id="IPR001460">
    <property type="entry name" value="PCN-bd_Tpept"/>
</dbReference>
<keyword evidence="22" id="KW-0961">Cell wall biogenesis/degradation</keyword>
<keyword evidence="10" id="KW-0645">Protease</keyword>
<dbReference type="FunFam" id="1.10.3810.10:FF:000003">
    <property type="entry name" value="Penicillin-binding protein 1a"/>
    <property type="match status" value="1"/>
</dbReference>
<dbReference type="Pfam" id="PF00912">
    <property type="entry name" value="Transgly"/>
    <property type="match status" value="1"/>
</dbReference>
<dbReference type="Pfam" id="PF17092">
    <property type="entry name" value="PCB_OB"/>
    <property type="match status" value="1"/>
</dbReference>
<keyword evidence="17" id="KW-0573">Peptidoglycan synthesis</keyword>
<evidence type="ECO:0000256" key="6">
    <source>
        <dbReference type="ARBA" id="ARBA00018638"/>
    </source>
</evidence>
<evidence type="ECO:0000256" key="9">
    <source>
        <dbReference type="ARBA" id="ARBA00022645"/>
    </source>
</evidence>
<comment type="similarity">
    <text evidence="3">In the C-terminal section; belongs to the transpeptidase family.</text>
</comment>
<dbReference type="InterPro" id="IPR036950">
    <property type="entry name" value="PBP_transglycosylase"/>
</dbReference>
<dbReference type="GO" id="GO:0008955">
    <property type="term" value="F:peptidoglycan glycosyltransferase activity"/>
    <property type="evidence" value="ECO:0007669"/>
    <property type="project" value="UniProtKB-EC"/>
</dbReference>
<comment type="catalytic activity">
    <reaction evidence="25">
        <text>[GlcNAc-(1-&gt;4)-Mur2Ac(oyl-L-Ala-gamma-D-Glu-L-Lys-D-Ala-D-Ala)](n)-di-trans,octa-cis-undecaprenyl diphosphate + beta-D-GlcNAc-(1-&gt;4)-Mur2Ac(oyl-L-Ala-gamma-D-Glu-L-Lys-D-Ala-D-Ala)-di-trans,octa-cis-undecaprenyl diphosphate = [GlcNAc-(1-&gt;4)-Mur2Ac(oyl-L-Ala-gamma-D-Glu-L-Lys-D-Ala-D-Ala)](n+1)-di-trans,octa-cis-undecaprenyl diphosphate + di-trans,octa-cis-undecaprenyl diphosphate + H(+)</text>
        <dbReference type="Rhea" id="RHEA:23708"/>
        <dbReference type="Rhea" id="RHEA-COMP:9602"/>
        <dbReference type="Rhea" id="RHEA-COMP:9603"/>
        <dbReference type="ChEBI" id="CHEBI:15378"/>
        <dbReference type="ChEBI" id="CHEBI:58405"/>
        <dbReference type="ChEBI" id="CHEBI:60033"/>
        <dbReference type="ChEBI" id="CHEBI:78435"/>
        <dbReference type="EC" id="2.4.99.28"/>
    </reaction>
</comment>
<evidence type="ECO:0000256" key="22">
    <source>
        <dbReference type="ARBA" id="ARBA00023316"/>
    </source>
</evidence>
<dbReference type="PANTHER" id="PTHR32282:SF27">
    <property type="entry name" value="PENICILLIN-BINDING PROTEIN 1A"/>
    <property type="match status" value="1"/>
</dbReference>
<keyword evidence="13 28" id="KW-0812">Transmembrane</keyword>
<dbReference type="GO" id="GO:0030288">
    <property type="term" value="C:outer membrane-bounded periplasmic space"/>
    <property type="evidence" value="ECO:0007669"/>
    <property type="project" value="TreeGrafter"/>
</dbReference>
<evidence type="ECO:0000259" key="31">
    <source>
        <dbReference type="Pfam" id="PF17092"/>
    </source>
</evidence>
<comment type="pathway">
    <text evidence="2">Cell wall biogenesis; peptidoglycan biosynthesis.</text>
</comment>
<evidence type="ECO:0000256" key="15">
    <source>
        <dbReference type="ARBA" id="ARBA00022960"/>
    </source>
</evidence>
<comment type="caution">
    <text evidence="32">The sequence shown here is derived from an EMBL/GenBank/DDBJ whole genome shotgun (WGS) entry which is preliminary data.</text>
</comment>
<dbReference type="GO" id="GO:0008658">
    <property type="term" value="F:penicillin binding"/>
    <property type="evidence" value="ECO:0007669"/>
    <property type="project" value="InterPro"/>
</dbReference>
<evidence type="ECO:0000313" key="32">
    <source>
        <dbReference type="EMBL" id="TNH41241.1"/>
    </source>
</evidence>
<comment type="pathway">
    <text evidence="26">Glycan biosynthesis.</text>
</comment>
<evidence type="ECO:0000256" key="18">
    <source>
        <dbReference type="ARBA" id="ARBA00022989"/>
    </source>
</evidence>
<evidence type="ECO:0000256" key="13">
    <source>
        <dbReference type="ARBA" id="ARBA00022692"/>
    </source>
</evidence>
<feature type="compositionally biased region" description="Polar residues" evidence="27">
    <location>
        <begin position="521"/>
        <end position="531"/>
    </location>
</feature>
<dbReference type="RefSeq" id="WP_139597466.1">
    <property type="nucleotide sequence ID" value="NZ_VDDC01000001.1"/>
</dbReference>
<evidence type="ECO:0000256" key="23">
    <source>
        <dbReference type="ARBA" id="ARBA00034000"/>
    </source>
</evidence>
<evidence type="ECO:0000256" key="10">
    <source>
        <dbReference type="ARBA" id="ARBA00022670"/>
    </source>
</evidence>
<dbReference type="Gene3D" id="1.10.3810.10">
    <property type="entry name" value="Biosynthetic peptidoglycan transglycosylase-like"/>
    <property type="match status" value="1"/>
</dbReference>
<dbReference type="Gene3D" id="3.40.710.10">
    <property type="entry name" value="DD-peptidase/beta-lactamase superfamily"/>
    <property type="match status" value="2"/>
</dbReference>
<feature type="region of interest" description="Disordered" evidence="27">
    <location>
        <begin position="819"/>
        <end position="847"/>
    </location>
</feature>
<evidence type="ECO:0000256" key="20">
    <source>
        <dbReference type="ARBA" id="ARBA00023251"/>
    </source>
</evidence>
<gene>
    <name evidence="32" type="ORF">FHD67_00555</name>
</gene>
<evidence type="ECO:0000256" key="25">
    <source>
        <dbReference type="ARBA" id="ARBA00049902"/>
    </source>
</evidence>
<evidence type="ECO:0000256" key="17">
    <source>
        <dbReference type="ARBA" id="ARBA00022984"/>
    </source>
</evidence>
<evidence type="ECO:0000256" key="19">
    <source>
        <dbReference type="ARBA" id="ARBA00023136"/>
    </source>
</evidence>
<comment type="catalytic activity">
    <reaction evidence="23">
        <text>Preferential cleavage: (Ac)2-L-Lys-D-Ala-|-D-Ala. Also transpeptidation of peptidyl-alanyl moieties that are N-acyl substituents of D-alanine.</text>
        <dbReference type="EC" id="3.4.16.4"/>
    </reaction>
</comment>
<keyword evidence="20" id="KW-0046">Antibiotic resistance</keyword>
<keyword evidence="33" id="KW-1185">Reference proteome</keyword>
<comment type="subcellular location">
    <subcellularLocation>
        <location evidence="1">Cell inner membrane</location>
        <topology evidence="1">Single-pass type II membrane protein</topology>
    </subcellularLocation>
</comment>
<keyword evidence="15" id="KW-0133">Cell shape</keyword>
<comment type="similarity">
    <text evidence="4">In the N-terminal section; belongs to the glycosyltransferase 51 family.</text>
</comment>
<evidence type="ECO:0000256" key="1">
    <source>
        <dbReference type="ARBA" id="ARBA00004249"/>
    </source>
</evidence>